<gene>
    <name evidence="1" type="ORF">HPBE_LOCUS1982</name>
</gene>
<protein>
    <submittedName>
        <fullName evidence="3">GMC_oxred_C domain-containing protein</fullName>
    </submittedName>
</protein>
<dbReference type="WBParaSite" id="HPBE_0000198101-mRNA-1">
    <property type="protein sequence ID" value="HPBE_0000198101-mRNA-1"/>
    <property type="gene ID" value="HPBE_0000198101"/>
</dbReference>
<dbReference type="Proteomes" id="UP000050761">
    <property type="component" value="Unassembled WGS sequence"/>
</dbReference>
<organism evidence="2 3">
    <name type="scientific">Heligmosomoides polygyrus</name>
    <name type="common">Parasitic roundworm</name>
    <dbReference type="NCBI Taxonomy" id="6339"/>
    <lineage>
        <taxon>Eukaryota</taxon>
        <taxon>Metazoa</taxon>
        <taxon>Ecdysozoa</taxon>
        <taxon>Nematoda</taxon>
        <taxon>Chromadorea</taxon>
        <taxon>Rhabditida</taxon>
        <taxon>Rhabditina</taxon>
        <taxon>Rhabditomorpha</taxon>
        <taxon>Strongyloidea</taxon>
        <taxon>Heligmosomidae</taxon>
        <taxon>Heligmosomoides</taxon>
    </lineage>
</organism>
<evidence type="ECO:0000313" key="3">
    <source>
        <dbReference type="WBParaSite" id="HPBE_0000198101-mRNA-1"/>
    </source>
</evidence>
<proteinExistence type="predicted"/>
<dbReference type="EMBL" id="UZAH01002582">
    <property type="protein sequence ID" value="VDO22490.1"/>
    <property type="molecule type" value="Genomic_DNA"/>
</dbReference>
<reference evidence="1 2" key="1">
    <citation type="submission" date="2018-11" db="EMBL/GenBank/DDBJ databases">
        <authorList>
            <consortium name="Pathogen Informatics"/>
        </authorList>
    </citation>
    <scope>NUCLEOTIDE SEQUENCE [LARGE SCALE GENOMIC DNA]</scope>
</reference>
<reference evidence="3" key="2">
    <citation type="submission" date="2019-09" db="UniProtKB">
        <authorList>
            <consortium name="WormBaseParasite"/>
        </authorList>
    </citation>
    <scope>IDENTIFICATION</scope>
</reference>
<dbReference type="AlphaFoldDB" id="A0A183F739"/>
<accession>A0A3P7TK10</accession>
<name>A0A183F739_HELPZ</name>
<sequence>MLWGDRPILHDLRSAKDFGPDKDKVYLSPGAPAIEPDEVGIAFTKYIVHYCEFMRIVSVSAYSRIRSLFALRDP</sequence>
<keyword evidence="2" id="KW-1185">Reference proteome</keyword>
<accession>A0A183F739</accession>
<evidence type="ECO:0000313" key="2">
    <source>
        <dbReference type="Proteomes" id="UP000050761"/>
    </source>
</evidence>
<evidence type="ECO:0000313" key="1">
    <source>
        <dbReference type="EMBL" id="VDO22490.1"/>
    </source>
</evidence>